<evidence type="ECO:0000313" key="2">
    <source>
        <dbReference type="Proteomes" id="UP000298652"/>
    </source>
</evidence>
<name>A0A4U6VH45_SETVI</name>
<dbReference type="AlphaFoldDB" id="A0A4U6VH45"/>
<keyword evidence="2" id="KW-1185">Reference proteome</keyword>
<reference evidence="1" key="1">
    <citation type="submission" date="2019-03" db="EMBL/GenBank/DDBJ databases">
        <title>WGS assembly of Setaria viridis.</title>
        <authorList>
            <person name="Huang P."/>
            <person name="Jenkins J."/>
            <person name="Grimwood J."/>
            <person name="Barry K."/>
            <person name="Healey A."/>
            <person name="Mamidi S."/>
            <person name="Sreedasyam A."/>
            <person name="Shu S."/>
            <person name="Feldman M."/>
            <person name="Wu J."/>
            <person name="Yu Y."/>
            <person name="Chen C."/>
            <person name="Johnson J."/>
            <person name="Rokhsar D."/>
            <person name="Baxter I."/>
            <person name="Schmutz J."/>
            <person name="Brutnell T."/>
            <person name="Kellogg E."/>
        </authorList>
    </citation>
    <scope>NUCLEOTIDE SEQUENCE [LARGE SCALE GENOMIC DNA]</scope>
</reference>
<protein>
    <submittedName>
        <fullName evidence="1">Uncharacterized protein</fullName>
    </submittedName>
</protein>
<dbReference type="Proteomes" id="UP000298652">
    <property type="component" value="Chromosome 3"/>
</dbReference>
<dbReference type="EMBL" id="CM016554">
    <property type="protein sequence ID" value="TKW28818.1"/>
    <property type="molecule type" value="Genomic_DNA"/>
</dbReference>
<sequence>MNRDCSINYHLLQIRYKKKRVCCDVTSDKMRTLDYWRAGVLQYRCESVLWSRLDYGNGTGLVAASHPKNCTRSGQRGTIFADKVGEIAGRGTSCFHQVLVDDVRCSCCLW</sequence>
<dbReference type="Gramene" id="TKW28818">
    <property type="protein sequence ID" value="TKW28818"/>
    <property type="gene ID" value="SEVIR_3G353100v2"/>
</dbReference>
<evidence type="ECO:0000313" key="1">
    <source>
        <dbReference type="EMBL" id="TKW28818.1"/>
    </source>
</evidence>
<proteinExistence type="predicted"/>
<organism evidence="1 2">
    <name type="scientific">Setaria viridis</name>
    <name type="common">Green bristlegrass</name>
    <name type="synonym">Setaria italica subsp. viridis</name>
    <dbReference type="NCBI Taxonomy" id="4556"/>
    <lineage>
        <taxon>Eukaryota</taxon>
        <taxon>Viridiplantae</taxon>
        <taxon>Streptophyta</taxon>
        <taxon>Embryophyta</taxon>
        <taxon>Tracheophyta</taxon>
        <taxon>Spermatophyta</taxon>
        <taxon>Magnoliopsida</taxon>
        <taxon>Liliopsida</taxon>
        <taxon>Poales</taxon>
        <taxon>Poaceae</taxon>
        <taxon>PACMAD clade</taxon>
        <taxon>Panicoideae</taxon>
        <taxon>Panicodae</taxon>
        <taxon>Paniceae</taxon>
        <taxon>Cenchrinae</taxon>
        <taxon>Setaria</taxon>
    </lineage>
</organism>
<gene>
    <name evidence="1" type="ORF">SEVIR_3G353100v2</name>
</gene>
<accession>A0A4U6VH45</accession>